<dbReference type="PANTHER" id="PTHR11078:SF3">
    <property type="entry name" value="ANTITERMINATION NUSB DOMAIN-CONTAINING PROTEIN"/>
    <property type="match status" value="1"/>
</dbReference>
<keyword evidence="4 6" id="KW-0805">Transcription regulation</keyword>
<dbReference type="Pfam" id="PF01029">
    <property type="entry name" value="NusB"/>
    <property type="match status" value="1"/>
</dbReference>
<dbReference type="NCBIfam" id="TIGR01951">
    <property type="entry name" value="nusB"/>
    <property type="match status" value="1"/>
</dbReference>
<accession>A0ABT5VAD4</accession>
<dbReference type="Proteomes" id="UP001148125">
    <property type="component" value="Unassembled WGS sequence"/>
</dbReference>
<gene>
    <name evidence="6 8" type="primary">nusB</name>
    <name evidence="8" type="ORF">N7Z68_02440</name>
</gene>
<protein>
    <recommendedName>
        <fullName evidence="6">Transcription antitermination protein NusB</fullName>
    </recommendedName>
    <alternativeName>
        <fullName evidence="6">Antitermination factor NusB</fullName>
    </alternativeName>
</protein>
<dbReference type="InterPro" id="IPR035926">
    <property type="entry name" value="NusB-like_sf"/>
</dbReference>
<dbReference type="InterPro" id="IPR011605">
    <property type="entry name" value="NusB_fam"/>
</dbReference>
<organism evidence="8 9">
    <name type="scientific">Alkalihalobacterium chitinilyticum</name>
    <dbReference type="NCBI Taxonomy" id="2980103"/>
    <lineage>
        <taxon>Bacteria</taxon>
        <taxon>Bacillati</taxon>
        <taxon>Bacillota</taxon>
        <taxon>Bacilli</taxon>
        <taxon>Bacillales</taxon>
        <taxon>Bacillaceae</taxon>
        <taxon>Alkalihalobacterium</taxon>
    </lineage>
</organism>
<dbReference type="CDD" id="cd00619">
    <property type="entry name" value="Terminator_NusB"/>
    <property type="match status" value="1"/>
</dbReference>
<keyword evidence="5 6" id="KW-0804">Transcription</keyword>
<dbReference type="Gene3D" id="1.10.940.10">
    <property type="entry name" value="NusB-like"/>
    <property type="match status" value="1"/>
</dbReference>
<dbReference type="PANTHER" id="PTHR11078">
    <property type="entry name" value="N UTILIZATION SUBSTANCE PROTEIN B-RELATED"/>
    <property type="match status" value="1"/>
</dbReference>
<evidence type="ECO:0000259" key="7">
    <source>
        <dbReference type="Pfam" id="PF01029"/>
    </source>
</evidence>
<evidence type="ECO:0000313" key="8">
    <source>
        <dbReference type="EMBL" id="MDE5412245.1"/>
    </source>
</evidence>
<evidence type="ECO:0000256" key="4">
    <source>
        <dbReference type="ARBA" id="ARBA00023015"/>
    </source>
</evidence>
<comment type="function">
    <text evidence="6">Involved in transcription antitermination. Required for transcription of ribosomal RNA (rRNA) genes. Binds specifically to the boxA antiterminator sequence of the ribosomal RNA (rrn) operons.</text>
</comment>
<dbReference type="HAMAP" id="MF_00073">
    <property type="entry name" value="NusB"/>
    <property type="match status" value="1"/>
</dbReference>
<name>A0ABT5VAD4_9BACI</name>
<evidence type="ECO:0000313" key="9">
    <source>
        <dbReference type="Proteomes" id="UP001148125"/>
    </source>
</evidence>
<evidence type="ECO:0000256" key="1">
    <source>
        <dbReference type="ARBA" id="ARBA00005952"/>
    </source>
</evidence>
<dbReference type="RefSeq" id="WP_275116863.1">
    <property type="nucleotide sequence ID" value="NZ_JAOTPO010000001.1"/>
</dbReference>
<keyword evidence="3 6" id="KW-0694">RNA-binding</keyword>
<reference evidence="8" key="1">
    <citation type="submission" date="2024-05" db="EMBL/GenBank/DDBJ databases">
        <title>Alkalihalobacillus sp. strain MEB203 novel alkaliphilic bacterium from Lonar Lake, India.</title>
        <authorList>
            <person name="Joshi A."/>
            <person name="Thite S."/>
            <person name="Mengade P."/>
        </authorList>
    </citation>
    <scope>NUCLEOTIDE SEQUENCE</scope>
    <source>
        <strain evidence="8">MEB 203</strain>
    </source>
</reference>
<feature type="domain" description="NusB/RsmB/TIM44" evidence="7">
    <location>
        <begin position="6"/>
        <end position="126"/>
    </location>
</feature>
<evidence type="ECO:0000256" key="6">
    <source>
        <dbReference type="HAMAP-Rule" id="MF_00073"/>
    </source>
</evidence>
<keyword evidence="9" id="KW-1185">Reference proteome</keyword>
<dbReference type="EMBL" id="JAOTPO010000001">
    <property type="protein sequence ID" value="MDE5412245.1"/>
    <property type="molecule type" value="Genomic_DNA"/>
</dbReference>
<comment type="caution">
    <text evidence="8">The sequence shown here is derived from an EMBL/GenBank/DDBJ whole genome shotgun (WGS) entry which is preliminary data.</text>
</comment>
<sequence>MNRRLARLRAVQALFQIDLTAVEWKEALSNSLEDSEEITPFLEKIVSGTLSHQEEIDGILSKNLSNWSLDRVGNVDRAVLRMAVHEMKYIDDIPMNVTFNEAIELAKAFGGEESGRFVNGVLSKVVEAISKEEN</sequence>
<evidence type="ECO:0000256" key="5">
    <source>
        <dbReference type="ARBA" id="ARBA00023163"/>
    </source>
</evidence>
<comment type="similarity">
    <text evidence="1 6">Belongs to the NusB family.</text>
</comment>
<proteinExistence type="inferred from homology"/>
<dbReference type="SUPFAM" id="SSF48013">
    <property type="entry name" value="NusB-like"/>
    <property type="match status" value="1"/>
</dbReference>
<evidence type="ECO:0000256" key="2">
    <source>
        <dbReference type="ARBA" id="ARBA00022814"/>
    </source>
</evidence>
<keyword evidence="2 6" id="KW-0889">Transcription antitermination</keyword>
<dbReference type="InterPro" id="IPR006027">
    <property type="entry name" value="NusB_RsmB_TIM44"/>
</dbReference>
<evidence type="ECO:0000256" key="3">
    <source>
        <dbReference type="ARBA" id="ARBA00022884"/>
    </source>
</evidence>